<evidence type="ECO:0000256" key="10">
    <source>
        <dbReference type="ARBA" id="ARBA00022840"/>
    </source>
</evidence>
<dbReference type="PROSITE" id="PS50109">
    <property type="entry name" value="HIS_KIN"/>
    <property type="match status" value="1"/>
</dbReference>
<dbReference type="Proteomes" id="UP001206890">
    <property type="component" value="Unassembled WGS sequence"/>
</dbReference>
<dbReference type="CDD" id="cd01987">
    <property type="entry name" value="USP_KdpD-like"/>
    <property type="match status" value="1"/>
</dbReference>
<dbReference type="Gene3D" id="3.40.50.300">
    <property type="entry name" value="P-loop containing nucleotide triphosphate hydrolases"/>
    <property type="match status" value="1"/>
</dbReference>
<dbReference type="InterPro" id="IPR005467">
    <property type="entry name" value="His_kinase_dom"/>
</dbReference>
<evidence type="ECO:0000256" key="2">
    <source>
        <dbReference type="ARBA" id="ARBA00004141"/>
    </source>
</evidence>
<evidence type="ECO:0000256" key="3">
    <source>
        <dbReference type="ARBA" id="ARBA00004236"/>
    </source>
</evidence>
<dbReference type="FunFam" id="3.40.50.300:FF:000483">
    <property type="entry name" value="Sensor histidine kinase KdpD"/>
    <property type="match status" value="1"/>
</dbReference>
<dbReference type="InterPro" id="IPR038318">
    <property type="entry name" value="KdpD_sf"/>
</dbReference>
<comment type="subcellular location">
    <subcellularLocation>
        <location evidence="3">Cell membrane</location>
    </subcellularLocation>
    <subcellularLocation>
        <location evidence="2">Membrane</location>
        <topology evidence="2">Multi-pass membrane protein</topology>
    </subcellularLocation>
</comment>
<dbReference type="Pfam" id="PF13493">
    <property type="entry name" value="DUF4118"/>
    <property type="match status" value="1"/>
</dbReference>
<dbReference type="InterPro" id="IPR003594">
    <property type="entry name" value="HATPase_dom"/>
</dbReference>
<keyword evidence="12" id="KW-0902">Two-component regulatory system</keyword>
<name>A0AAW5Q8N7_9ACTN</name>
<dbReference type="EC" id="2.7.13.3" evidence="4"/>
<dbReference type="PRINTS" id="PR00344">
    <property type="entry name" value="BCTRLSENSOR"/>
</dbReference>
<evidence type="ECO:0000256" key="4">
    <source>
        <dbReference type="ARBA" id="ARBA00012438"/>
    </source>
</evidence>
<dbReference type="GO" id="GO:0005524">
    <property type="term" value="F:ATP binding"/>
    <property type="evidence" value="ECO:0007669"/>
    <property type="project" value="UniProtKB-KW"/>
</dbReference>
<dbReference type="PANTHER" id="PTHR45569:SF1">
    <property type="entry name" value="SENSOR PROTEIN KDPD"/>
    <property type="match status" value="1"/>
</dbReference>
<gene>
    <name evidence="16" type="ORF">M3D93_06215</name>
</gene>
<evidence type="ECO:0000256" key="7">
    <source>
        <dbReference type="ARBA" id="ARBA00022692"/>
    </source>
</evidence>
<dbReference type="InterPro" id="IPR014729">
    <property type="entry name" value="Rossmann-like_a/b/a_fold"/>
</dbReference>
<feature type="transmembrane region" description="Helical" evidence="14">
    <location>
        <begin position="452"/>
        <end position="472"/>
    </location>
</feature>
<dbReference type="GO" id="GO:0000155">
    <property type="term" value="F:phosphorelay sensor kinase activity"/>
    <property type="evidence" value="ECO:0007669"/>
    <property type="project" value="InterPro"/>
</dbReference>
<dbReference type="AlphaFoldDB" id="A0AAW5Q8N7"/>
<dbReference type="Pfam" id="PF02702">
    <property type="entry name" value="KdpD"/>
    <property type="match status" value="1"/>
</dbReference>
<dbReference type="SUPFAM" id="SSF47384">
    <property type="entry name" value="Homodimeric domain of signal transducing histidine kinase"/>
    <property type="match status" value="1"/>
</dbReference>
<dbReference type="InterPro" id="IPR003661">
    <property type="entry name" value="HisK_dim/P_dom"/>
</dbReference>
<keyword evidence="9 16" id="KW-0418">Kinase</keyword>
<keyword evidence="13 14" id="KW-0472">Membrane</keyword>
<evidence type="ECO:0000256" key="9">
    <source>
        <dbReference type="ARBA" id="ARBA00022777"/>
    </source>
</evidence>
<dbReference type="SUPFAM" id="SSF52402">
    <property type="entry name" value="Adenine nucleotide alpha hydrolases-like"/>
    <property type="match status" value="1"/>
</dbReference>
<feature type="domain" description="Histidine kinase" evidence="15">
    <location>
        <begin position="611"/>
        <end position="829"/>
    </location>
</feature>
<reference evidence="16" key="1">
    <citation type="submission" date="2022-04" db="EMBL/GenBank/DDBJ databases">
        <title>Human microbiome associated bacterial genomes.</title>
        <authorList>
            <person name="Sandstrom S."/>
            <person name="Salamzade R."/>
            <person name="Kalan L.R."/>
        </authorList>
    </citation>
    <scope>NUCLEOTIDE SEQUENCE</scope>
    <source>
        <strain evidence="16">P3-SID1762</strain>
    </source>
</reference>
<evidence type="ECO:0000256" key="1">
    <source>
        <dbReference type="ARBA" id="ARBA00000085"/>
    </source>
</evidence>
<evidence type="ECO:0000256" key="13">
    <source>
        <dbReference type="ARBA" id="ARBA00023136"/>
    </source>
</evidence>
<sequence length="851" mass="90338">MSGSTRGRLHIYLGAAPGVGKTTEMLERAHRLVAEGNDVVVGLVETHGRAGTAALLDGLESVPRRTVTYRGTSMTEMDLPAVLARAPQIALVDELAHTNAPGVEHAKRWQDVADLLDAGIDVHTTLNIQHLESLNDVVSQITGSEQREKVPDAVVRAADEIELVDIAPEQLRLRLMAGQVYHPERVDAALGNYFRVGNLTALRELALLWLADRVDEALSRYRNTKHITDTWEARERVVVAITGGPESLTLVRRASRIASRSSAELVVVHVLRGDGLISTGDSMPEVREVAASLGATVHAVTGDDVAATLLDFARGVNATQLVLGTSRRSRWHRLVDEGIGSAVLQESGPIDVHMVTHPEASGAHRRRAPQPATRRTAAWAGSILVPALMGTINQLLDERMDFSSQGWLFLVGVLAVSLLGGVWPAAVCAIISGLVLNFFFTHPRYSVTIAEPANIVSILVMIAVAIAVSLLVDTSARRHRQATQSGRDADLLTLFARAALRAPNLEALLERVRTVYTQDGVSFLGGDRTILGSVGEQPPGSEDGATTAIETEPGDQLLLTGPRLTGHDRKILAVVADHASALVRNQELAQAAADSQAVTETDRLRRSLLSAVGHDLRTPLAAAKLSISSLRAADVDFDPEDTAELLATVEESIDHLTALVDNLLDSSRLAAGVVHPTPQHVDVEETAVTALVAATLGRKSDRQRVTVDTDGATAWADPGLLERVLGNLLDNALRHAPGSAVRLTARTLWDTGHARTLIAVADDGAGIASGSREIVLRSFHRQGDTNRSSGIGLGLSVVRGFVEAMGGTVSIDETPGGGTTVEVDLPACRDTGDQVDGLTDIIDSTAGGASG</sequence>
<evidence type="ECO:0000256" key="8">
    <source>
        <dbReference type="ARBA" id="ARBA00022741"/>
    </source>
</evidence>
<keyword evidence="10" id="KW-0067">ATP-binding</keyword>
<dbReference type="Gene3D" id="3.40.50.620">
    <property type="entry name" value="HUPs"/>
    <property type="match status" value="1"/>
</dbReference>
<dbReference type="RefSeq" id="WP_259842297.1">
    <property type="nucleotide sequence ID" value="NZ_JALXTB010000021.1"/>
</dbReference>
<dbReference type="SMART" id="SM00388">
    <property type="entry name" value="HisKA"/>
    <property type="match status" value="1"/>
</dbReference>
<dbReference type="Gene3D" id="1.10.287.130">
    <property type="match status" value="1"/>
</dbReference>
<keyword evidence="11 14" id="KW-1133">Transmembrane helix</keyword>
<dbReference type="Gene3D" id="3.30.565.10">
    <property type="entry name" value="Histidine kinase-like ATPase, C-terminal domain"/>
    <property type="match status" value="1"/>
</dbReference>
<keyword evidence="8" id="KW-0547">Nucleotide-binding</keyword>
<dbReference type="Pfam" id="PF00512">
    <property type="entry name" value="HisKA"/>
    <property type="match status" value="1"/>
</dbReference>
<comment type="catalytic activity">
    <reaction evidence="1">
        <text>ATP + protein L-histidine = ADP + protein N-phospho-L-histidine.</text>
        <dbReference type="EC" id="2.7.13.3"/>
    </reaction>
</comment>
<feature type="transmembrane region" description="Helical" evidence="14">
    <location>
        <begin position="408"/>
        <end position="440"/>
    </location>
</feature>
<proteinExistence type="predicted"/>
<evidence type="ECO:0000259" key="15">
    <source>
        <dbReference type="PROSITE" id="PS50109"/>
    </source>
</evidence>
<dbReference type="InterPro" id="IPR025201">
    <property type="entry name" value="KdpD_TM"/>
</dbReference>
<evidence type="ECO:0000256" key="6">
    <source>
        <dbReference type="ARBA" id="ARBA00022679"/>
    </source>
</evidence>
<evidence type="ECO:0000313" key="16">
    <source>
        <dbReference type="EMBL" id="MCT2117346.1"/>
    </source>
</evidence>
<dbReference type="InterPro" id="IPR052023">
    <property type="entry name" value="Histidine_kinase_KdpD"/>
</dbReference>
<comment type="caution">
    <text evidence="16">The sequence shown here is derived from an EMBL/GenBank/DDBJ whole genome shotgun (WGS) entry which is preliminary data.</text>
</comment>
<dbReference type="InterPro" id="IPR004358">
    <property type="entry name" value="Sig_transdc_His_kin-like_C"/>
</dbReference>
<dbReference type="CDD" id="cd00082">
    <property type="entry name" value="HisKA"/>
    <property type="match status" value="1"/>
</dbReference>
<dbReference type="InterPro" id="IPR036890">
    <property type="entry name" value="HATPase_C_sf"/>
</dbReference>
<dbReference type="Pfam" id="PF02518">
    <property type="entry name" value="HATPase_c"/>
    <property type="match status" value="1"/>
</dbReference>
<evidence type="ECO:0000256" key="12">
    <source>
        <dbReference type="ARBA" id="ARBA00023012"/>
    </source>
</evidence>
<dbReference type="FunFam" id="3.40.50.620:FF:000112">
    <property type="entry name" value="Sensor histidine kinase KdpD"/>
    <property type="match status" value="1"/>
</dbReference>
<dbReference type="SUPFAM" id="SSF55874">
    <property type="entry name" value="ATPase domain of HSP90 chaperone/DNA topoisomerase II/histidine kinase"/>
    <property type="match status" value="1"/>
</dbReference>
<keyword evidence="5" id="KW-0597">Phosphoprotein</keyword>
<dbReference type="GO" id="GO:0005886">
    <property type="term" value="C:plasma membrane"/>
    <property type="evidence" value="ECO:0007669"/>
    <property type="project" value="UniProtKB-SubCell"/>
</dbReference>
<protein>
    <recommendedName>
        <fullName evidence="4">histidine kinase</fullName>
        <ecNumber evidence="4">2.7.13.3</ecNumber>
    </recommendedName>
</protein>
<dbReference type="InterPro" id="IPR027417">
    <property type="entry name" value="P-loop_NTPase"/>
</dbReference>
<evidence type="ECO:0000256" key="5">
    <source>
        <dbReference type="ARBA" id="ARBA00022553"/>
    </source>
</evidence>
<dbReference type="InterPro" id="IPR036097">
    <property type="entry name" value="HisK_dim/P_sf"/>
</dbReference>
<keyword evidence="7 14" id="KW-0812">Transmembrane</keyword>
<organism evidence="16 17">
    <name type="scientific">Dietzia cinnamea</name>
    <dbReference type="NCBI Taxonomy" id="321318"/>
    <lineage>
        <taxon>Bacteria</taxon>
        <taxon>Bacillati</taxon>
        <taxon>Actinomycetota</taxon>
        <taxon>Actinomycetes</taxon>
        <taxon>Mycobacteriales</taxon>
        <taxon>Dietziaceae</taxon>
        <taxon>Dietzia</taxon>
    </lineage>
</organism>
<dbReference type="EMBL" id="JALXTC010000020">
    <property type="protein sequence ID" value="MCT2117346.1"/>
    <property type="molecule type" value="Genomic_DNA"/>
</dbReference>
<dbReference type="Gene3D" id="1.20.120.620">
    <property type="entry name" value="Backbone structure of the membrane domain of e. Coli histidine kinase receptor kdpd"/>
    <property type="match status" value="1"/>
</dbReference>
<dbReference type="InterPro" id="IPR006016">
    <property type="entry name" value="UspA"/>
</dbReference>
<dbReference type="CDD" id="cd00075">
    <property type="entry name" value="HATPase"/>
    <property type="match status" value="1"/>
</dbReference>
<dbReference type="InterPro" id="IPR003852">
    <property type="entry name" value="Sig_transdc_His_kinase_KdpD_N"/>
</dbReference>
<evidence type="ECO:0000313" key="17">
    <source>
        <dbReference type="Proteomes" id="UP001206890"/>
    </source>
</evidence>
<dbReference type="GO" id="GO:0005737">
    <property type="term" value="C:cytoplasm"/>
    <property type="evidence" value="ECO:0007669"/>
    <property type="project" value="UniProtKB-ARBA"/>
</dbReference>
<evidence type="ECO:0000256" key="14">
    <source>
        <dbReference type="SAM" id="Phobius"/>
    </source>
</evidence>
<dbReference type="Pfam" id="PF00582">
    <property type="entry name" value="Usp"/>
    <property type="match status" value="1"/>
</dbReference>
<accession>A0AAW5Q8N7</accession>
<keyword evidence="6" id="KW-0808">Transferase</keyword>
<dbReference type="SMART" id="SM00387">
    <property type="entry name" value="HATPase_c"/>
    <property type="match status" value="1"/>
</dbReference>
<dbReference type="PANTHER" id="PTHR45569">
    <property type="entry name" value="SENSOR PROTEIN KDPD"/>
    <property type="match status" value="1"/>
</dbReference>
<evidence type="ECO:0000256" key="11">
    <source>
        <dbReference type="ARBA" id="ARBA00022989"/>
    </source>
</evidence>